<feature type="binding site" evidence="9">
    <location>
        <position position="199"/>
    </location>
    <ligand>
        <name>1D-myo-inositol 1,3,4-trisphosphate</name>
        <dbReference type="ChEBI" id="CHEBI:58414"/>
    </ligand>
</feature>
<dbReference type="EMBL" id="JAPXFL010000001">
    <property type="protein sequence ID" value="KAK9511801.1"/>
    <property type="molecule type" value="Genomic_DNA"/>
</dbReference>
<evidence type="ECO:0000256" key="3">
    <source>
        <dbReference type="ARBA" id="ARBA00022723"/>
    </source>
</evidence>
<evidence type="ECO:0000259" key="13">
    <source>
        <dbReference type="Pfam" id="PF17927"/>
    </source>
</evidence>
<feature type="binding site" evidence="9">
    <location>
        <position position="305"/>
    </location>
    <ligand>
        <name>1D-myo-inositol 1,3,4-trisphosphate</name>
        <dbReference type="ChEBI" id="CHEBI:58414"/>
    </ligand>
</feature>
<dbReference type="PANTHER" id="PTHR14217:SF1">
    <property type="entry name" value="INOSITOL-TETRAKISPHOSPHATE 1-KINASE"/>
    <property type="match status" value="1"/>
</dbReference>
<dbReference type="PANTHER" id="PTHR14217">
    <property type="entry name" value="INOSITOL-TETRAKISPHOSPHATE 1-KINASE"/>
    <property type="match status" value="1"/>
</dbReference>
<evidence type="ECO:0000256" key="5">
    <source>
        <dbReference type="ARBA" id="ARBA00022777"/>
    </source>
</evidence>
<feature type="binding site" evidence="10">
    <location>
        <position position="299"/>
    </location>
    <ligand>
        <name>Mg(2+)</name>
        <dbReference type="ChEBI" id="CHEBI:18420"/>
        <label>1</label>
    </ligand>
</feature>
<keyword evidence="6 8" id="KW-0067">ATP-binding</keyword>
<comment type="function">
    <text evidence="8">Kinase that can phosphorylate various inositol polyphosphate such as Ins(3,4,5,6)P4 or Ins(1,3,4)P3.</text>
</comment>
<dbReference type="Pfam" id="PF05770">
    <property type="entry name" value="Ins134_P3_kin"/>
    <property type="match status" value="1"/>
</dbReference>
<keyword evidence="5 8" id="KW-0418">Kinase</keyword>
<dbReference type="Gene3D" id="3.40.50.11370">
    <property type="match status" value="1"/>
</dbReference>
<sequence>MDHLPNNSPKVIGYWMSEKKSQKLNWSEFAKVCRVHGFELVKLDLNRSLEDQGPFNVIIHKLTDIIAQALKGDIKSIRMLSYVEDYIKSHPEVVIIDPIENVRKLLDRYLSYRVVHDSDLDKIDVFTPPFVELLSTDVDMNLLMLKEAGVTFPFVCKPSVANGTDCHKMAIVFNERGLKDCQPPCVAHSFVNHNAVLYKLFIVGDEYHIVERPSLKNFYADPDRPTIHFHSHDVSKSDSSSSLSVLDENEADCYSQESRKADPDILRQIVSIIREELGMSLLGVDVVTENNTGRHAVIDINPYPGYDGYPDFFESLVRCIEKCLSEKEMRNSKSDQDQDSGFETADSSDEKKRSPPLVGPGKNHERYL</sequence>
<evidence type="ECO:0000313" key="15">
    <source>
        <dbReference type="Proteomes" id="UP001461498"/>
    </source>
</evidence>
<feature type="binding site" evidence="9">
    <location>
        <position position="214"/>
    </location>
    <ligand>
        <name>ATP</name>
        <dbReference type="ChEBI" id="CHEBI:30616"/>
    </ligand>
</feature>
<dbReference type="InterPro" id="IPR040464">
    <property type="entry name" value="InsP(3)kin_ATP-grasp"/>
</dbReference>
<dbReference type="GO" id="GO:0047325">
    <property type="term" value="F:inositol-3,4,5,6-tetrakisphosphate 1-kinase activity"/>
    <property type="evidence" value="ECO:0007669"/>
    <property type="project" value="UniProtKB-EC"/>
</dbReference>
<keyword evidence="3 8" id="KW-0479">Metal-binding</keyword>
<feature type="binding site" evidence="10">
    <location>
        <position position="301"/>
    </location>
    <ligand>
        <name>Mg(2+)</name>
        <dbReference type="ChEBI" id="CHEBI:18420"/>
        <label>2</label>
    </ligand>
</feature>
<dbReference type="FunFam" id="3.30.470.20:FF:000047">
    <property type="entry name" value="Inositol-tetrakisphosphate 1-kinase 4"/>
    <property type="match status" value="1"/>
</dbReference>
<dbReference type="PIRSF" id="PIRSF038186">
    <property type="entry name" value="ITPK"/>
    <property type="match status" value="1"/>
</dbReference>
<dbReference type="GO" id="GO:0052725">
    <property type="term" value="F:inositol-1,3,4-trisphosphate 6-kinase activity"/>
    <property type="evidence" value="ECO:0007669"/>
    <property type="project" value="InterPro"/>
</dbReference>
<comment type="subunit">
    <text evidence="8">Monomer.</text>
</comment>
<evidence type="ECO:0000256" key="9">
    <source>
        <dbReference type="PIRSR" id="PIRSR038186-1"/>
    </source>
</evidence>
<dbReference type="EC" id="2.7.1.134" evidence="8"/>
<evidence type="ECO:0000313" key="14">
    <source>
        <dbReference type="EMBL" id="KAK9511801.1"/>
    </source>
</evidence>
<dbReference type="FunFam" id="3.40.50.11370:FF:000004">
    <property type="entry name" value="Inositol-tetrakisphosphate 1-kinase"/>
    <property type="match status" value="1"/>
</dbReference>
<dbReference type="SUPFAM" id="SSF56059">
    <property type="entry name" value="Glutathione synthetase ATP-binding domain-like"/>
    <property type="match status" value="1"/>
</dbReference>
<dbReference type="GO" id="GO:0005524">
    <property type="term" value="F:ATP binding"/>
    <property type="evidence" value="ECO:0007669"/>
    <property type="project" value="UniProtKB-KW"/>
</dbReference>
<dbReference type="AlphaFoldDB" id="A0AAW1DLZ3"/>
<evidence type="ECO:0000256" key="1">
    <source>
        <dbReference type="ARBA" id="ARBA00009601"/>
    </source>
</evidence>
<feature type="binding site" evidence="9">
    <location>
        <position position="157"/>
    </location>
    <ligand>
        <name>ATP</name>
        <dbReference type="ChEBI" id="CHEBI:30616"/>
    </ligand>
</feature>
<feature type="domain" description="Inositol-tetrakisphosphate 1-kinase N-terminal" evidence="13">
    <location>
        <begin position="11"/>
        <end position="100"/>
    </location>
</feature>
<keyword evidence="2 8" id="KW-0808">Transferase</keyword>
<feature type="binding site" evidence="9">
    <location>
        <position position="167"/>
    </location>
    <ligand>
        <name>1D-myo-inositol 1,3,4-trisphosphate</name>
        <dbReference type="ChEBI" id="CHEBI:58414"/>
    </ligand>
</feature>
<evidence type="ECO:0000256" key="2">
    <source>
        <dbReference type="ARBA" id="ARBA00022679"/>
    </source>
</evidence>
<dbReference type="GO" id="GO:0000287">
    <property type="term" value="F:magnesium ion binding"/>
    <property type="evidence" value="ECO:0007669"/>
    <property type="project" value="InterPro"/>
</dbReference>
<feature type="binding site" evidence="10">
    <location>
        <position position="285"/>
    </location>
    <ligand>
        <name>Mg(2+)</name>
        <dbReference type="ChEBI" id="CHEBI:18420"/>
        <label>1</label>
    </ligand>
</feature>
<dbReference type="InterPro" id="IPR008656">
    <property type="entry name" value="Inositol_tetrakis-P_1-kinase"/>
</dbReference>
<feature type="binding site" evidence="9">
    <location>
        <position position="61"/>
    </location>
    <ligand>
        <name>1D-myo-inositol 1,3,4-trisphosphate</name>
        <dbReference type="ChEBI" id="CHEBI:58414"/>
    </ligand>
</feature>
<feature type="binding site" evidence="9">
    <location>
        <position position="301"/>
    </location>
    <ligand>
        <name>1D-myo-inositol 1,3,4-trisphosphate</name>
        <dbReference type="ChEBI" id="CHEBI:58414"/>
    </ligand>
</feature>
<dbReference type="Gene3D" id="3.30.1490.220">
    <property type="match status" value="1"/>
</dbReference>
<feature type="binding site" evidence="9">
    <location>
        <position position="108"/>
    </location>
    <ligand>
        <name>ATP</name>
        <dbReference type="ChEBI" id="CHEBI:30616"/>
    </ligand>
</feature>
<reference evidence="14 15" key="1">
    <citation type="submission" date="2022-12" db="EMBL/GenBank/DDBJ databases">
        <title>Chromosome-level genome assembly of true bugs.</title>
        <authorList>
            <person name="Ma L."/>
            <person name="Li H."/>
        </authorList>
    </citation>
    <scope>NUCLEOTIDE SEQUENCE [LARGE SCALE GENOMIC DNA]</scope>
    <source>
        <strain evidence="14">Lab_2022b</strain>
    </source>
</reference>
<keyword evidence="4 8" id="KW-0547">Nucleotide-binding</keyword>
<evidence type="ECO:0000256" key="8">
    <source>
        <dbReference type="PIRNR" id="PIRNR038186"/>
    </source>
</evidence>
<accession>A0AAW1DLZ3</accession>
<evidence type="ECO:0000256" key="6">
    <source>
        <dbReference type="ARBA" id="ARBA00022840"/>
    </source>
</evidence>
<gene>
    <name evidence="14" type="ORF">O3M35_000393</name>
</gene>
<dbReference type="Gene3D" id="3.30.470.20">
    <property type="entry name" value="ATP-grasp fold, B domain"/>
    <property type="match status" value="1"/>
</dbReference>
<comment type="similarity">
    <text evidence="1 8">Belongs to the ITPK1 family.</text>
</comment>
<feature type="domain" description="Inositol 1,3,4-trisphosphate 5/6-kinase ATP-grasp" evidence="12">
    <location>
        <begin position="125"/>
        <end position="318"/>
    </location>
</feature>
<comment type="catalytic activity">
    <reaction evidence="8">
        <text>1D-myo-inositol 3,4,5,6-tetrakisphosphate + ATP = 1D-myo-inositol 1,3,4,5,6-pentakisphosphate + ADP + H(+)</text>
        <dbReference type="Rhea" id="RHEA:12452"/>
        <dbReference type="ChEBI" id="CHEBI:15378"/>
        <dbReference type="ChEBI" id="CHEBI:30616"/>
        <dbReference type="ChEBI" id="CHEBI:57539"/>
        <dbReference type="ChEBI" id="CHEBI:57733"/>
        <dbReference type="ChEBI" id="CHEBI:456216"/>
        <dbReference type="EC" id="2.7.1.134"/>
    </reaction>
</comment>
<comment type="caution">
    <text evidence="14">The sequence shown here is derived from an EMBL/GenBank/DDBJ whole genome shotgun (WGS) entry which is preliminary data.</text>
</comment>
<feature type="binding site" evidence="10">
    <location>
        <position position="299"/>
    </location>
    <ligand>
        <name>Mg(2+)</name>
        <dbReference type="ChEBI" id="CHEBI:18420"/>
        <label>2</label>
    </ligand>
</feature>
<dbReference type="Proteomes" id="UP001461498">
    <property type="component" value="Unassembled WGS sequence"/>
</dbReference>
<dbReference type="GO" id="GO:0005737">
    <property type="term" value="C:cytoplasm"/>
    <property type="evidence" value="ECO:0007669"/>
    <property type="project" value="TreeGrafter"/>
</dbReference>
<dbReference type="InterPro" id="IPR041429">
    <property type="entry name" value="ITPK1_N"/>
</dbReference>
<evidence type="ECO:0000256" key="11">
    <source>
        <dbReference type="SAM" id="MobiDB-lite"/>
    </source>
</evidence>
<dbReference type="GO" id="GO:0032957">
    <property type="term" value="P:inositol trisphosphate metabolic process"/>
    <property type="evidence" value="ECO:0007669"/>
    <property type="project" value="InterPro"/>
</dbReference>
<keyword evidence="15" id="KW-1185">Reference proteome</keyword>
<evidence type="ECO:0000259" key="12">
    <source>
        <dbReference type="Pfam" id="PF05770"/>
    </source>
</evidence>
<protein>
    <recommendedName>
        <fullName evidence="8">Inositol-tetrakisphosphate 1-kinase</fullName>
        <ecNumber evidence="8">2.7.1.134</ecNumber>
    </recommendedName>
</protein>
<dbReference type="Pfam" id="PF17927">
    <property type="entry name" value="Ins134_P3_kin_N"/>
    <property type="match status" value="1"/>
</dbReference>
<evidence type="ECO:0000256" key="4">
    <source>
        <dbReference type="ARBA" id="ARBA00022741"/>
    </source>
</evidence>
<dbReference type="GO" id="GO:0052726">
    <property type="term" value="F:inositol-1,3,4-trisphosphate 5-kinase activity"/>
    <property type="evidence" value="ECO:0007669"/>
    <property type="project" value="InterPro"/>
</dbReference>
<organism evidence="14 15">
    <name type="scientific">Rhynocoris fuscipes</name>
    <dbReference type="NCBI Taxonomy" id="488301"/>
    <lineage>
        <taxon>Eukaryota</taxon>
        <taxon>Metazoa</taxon>
        <taxon>Ecdysozoa</taxon>
        <taxon>Arthropoda</taxon>
        <taxon>Hexapoda</taxon>
        <taxon>Insecta</taxon>
        <taxon>Pterygota</taxon>
        <taxon>Neoptera</taxon>
        <taxon>Paraneoptera</taxon>
        <taxon>Hemiptera</taxon>
        <taxon>Heteroptera</taxon>
        <taxon>Panheteroptera</taxon>
        <taxon>Cimicomorpha</taxon>
        <taxon>Reduviidae</taxon>
        <taxon>Harpactorinae</taxon>
        <taxon>Harpactorini</taxon>
        <taxon>Rhynocoris</taxon>
    </lineage>
</organism>
<proteinExistence type="inferred from homology"/>
<feature type="binding site" evidence="9">
    <location>
        <position position="20"/>
    </location>
    <ligand>
        <name>1D-myo-inositol 1,3,4-trisphosphate</name>
        <dbReference type="ChEBI" id="CHEBI:58414"/>
    </ligand>
</feature>
<name>A0AAW1DLZ3_9HEMI</name>
<evidence type="ECO:0000256" key="10">
    <source>
        <dbReference type="PIRSR" id="PIRSR038186-2"/>
    </source>
</evidence>
<keyword evidence="7 8" id="KW-0460">Magnesium</keyword>
<comment type="cofactor">
    <cofactor evidence="8 10">
        <name>Mg(2+)</name>
        <dbReference type="ChEBI" id="CHEBI:18420"/>
    </cofactor>
    <text evidence="8 10">Binds 2 magnesium ions per subunit.</text>
</comment>
<feature type="region of interest" description="Disordered" evidence="11">
    <location>
        <begin position="328"/>
        <end position="368"/>
    </location>
</feature>
<evidence type="ECO:0000256" key="7">
    <source>
        <dbReference type="ARBA" id="ARBA00022842"/>
    </source>
</evidence>